<evidence type="ECO:0000256" key="7">
    <source>
        <dbReference type="HAMAP-Rule" id="MF_02060"/>
    </source>
</evidence>
<evidence type="ECO:0000256" key="5">
    <source>
        <dbReference type="ARBA" id="ARBA00022694"/>
    </source>
</evidence>
<dbReference type="SUPFAM" id="SSF75217">
    <property type="entry name" value="alpha/beta knot"/>
    <property type="match status" value="1"/>
</dbReference>
<dbReference type="Proteomes" id="UP000053937">
    <property type="component" value="Unassembled WGS sequence"/>
</dbReference>
<evidence type="ECO:0000259" key="9">
    <source>
        <dbReference type="Pfam" id="PF12105"/>
    </source>
</evidence>
<dbReference type="InterPro" id="IPR029026">
    <property type="entry name" value="tRNA_m1G_MTases_N"/>
</dbReference>
<dbReference type="GO" id="GO:0002938">
    <property type="term" value="P:tRNA guanine ribose methylation"/>
    <property type="evidence" value="ECO:0007669"/>
    <property type="project" value="UniProtKB-UniRule"/>
</dbReference>
<evidence type="ECO:0000256" key="1">
    <source>
        <dbReference type="ARBA" id="ARBA00022555"/>
    </source>
</evidence>
<dbReference type="GO" id="GO:0000049">
    <property type="term" value="F:tRNA binding"/>
    <property type="evidence" value="ECO:0007669"/>
    <property type="project" value="UniProtKB-UniRule"/>
</dbReference>
<dbReference type="NCBIfam" id="NF008295">
    <property type="entry name" value="PRK11081.1"/>
    <property type="match status" value="1"/>
</dbReference>
<sequence>MASPERFRKIRQMLLRRQTSLTVVMDNVNKSHNLAALVRSCDAAGIHEIHAVSRRKHIFTRHNAAAGSSKWVNINLYHDIESVYSRLRDDGMQVLAAASTEKSVDFREIDYTLPTALILGAEWDGISEDAVRSADQCIGVPMFGMVESLNVSVAGAVIIFEAQRQRLLKGMYDHPALTETQMNRLLFEHTYPRLSENLQEKGIDYPPLDDDGYILSPEI</sequence>
<evidence type="ECO:0000256" key="4">
    <source>
        <dbReference type="ARBA" id="ARBA00022691"/>
    </source>
</evidence>
<keyword evidence="5 7" id="KW-0819">tRNA processing</keyword>
<reference evidence="10 11" key="1">
    <citation type="submission" date="2015-10" db="EMBL/GenBank/DDBJ databases">
        <title>Draft Genome Sequence of Chlorobium limicola strain Frasassi Growing under Artificial Lighting in the Frasassi Cave System.</title>
        <authorList>
            <person name="Mansor M."/>
            <person name="Macalady J."/>
        </authorList>
    </citation>
    <scope>NUCLEOTIDE SEQUENCE [LARGE SCALE GENOMIC DNA]</scope>
    <source>
        <strain evidence="10 11">Frasassi</strain>
    </source>
</reference>
<gene>
    <name evidence="7" type="primary">trmH</name>
    <name evidence="10" type="ORF">ASB62_08430</name>
</gene>
<name>A0A101J639_CHLLI</name>
<feature type="binding site" evidence="7">
    <location>
        <position position="140"/>
    </location>
    <ligand>
        <name>S-adenosyl-L-methionine</name>
        <dbReference type="ChEBI" id="CHEBI:59789"/>
    </ligand>
</feature>
<dbReference type="GO" id="GO:0141100">
    <property type="term" value="F:tRNA (guanine(18)-2'-O)-methyltransferase activity"/>
    <property type="evidence" value="ECO:0007669"/>
    <property type="project" value="UniProtKB-UniRule"/>
</dbReference>
<evidence type="ECO:0000256" key="6">
    <source>
        <dbReference type="ARBA" id="ARBA00022884"/>
    </source>
</evidence>
<keyword evidence="3 7" id="KW-0808">Transferase</keyword>
<dbReference type="InterPro" id="IPR022724">
    <property type="entry name" value="rRNA_MeTrfase_SpoU_C"/>
</dbReference>
<keyword evidence="11" id="KW-1185">Reference proteome</keyword>
<dbReference type="InterPro" id="IPR033671">
    <property type="entry name" value="TrmH"/>
</dbReference>
<dbReference type="Pfam" id="PF12105">
    <property type="entry name" value="SpoU_methylas_C"/>
    <property type="match status" value="1"/>
</dbReference>
<dbReference type="CDD" id="cd18092">
    <property type="entry name" value="SpoU-like_TrmH"/>
    <property type="match status" value="1"/>
</dbReference>
<comment type="caution">
    <text evidence="10">The sequence shown here is derived from an EMBL/GenBank/DDBJ whole genome shotgun (WGS) entry which is preliminary data.</text>
</comment>
<evidence type="ECO:0000313" key="11">
    <source>
        <dbReference type="Proteomes" id="UP000053937"/>
    </source>
</evidence>
<protein>
    <recommendedName>
        <fullName evidence="7">tRNA (guanosine(18)-2'-O)-methyltransferase</fullName>
        <ecNumber evidence="7">2.1.1.34</ecNumber>
    </recommendedName>
    <alternativeName>
        <fullName evidence="7">tRNA [Gm18] methyltransferase</fullName>
    </alternativeName>
</protein>
<dbReference type="EMBL" id="LMBR01000215">
    <property type="protein sequence ID" value="KUL20898.1"/>
    <property type="molecule type" value="Genomic_DNA"/>
</dbReference>
<comment type="catalytic activity">
    <reaction evidence="7">
        <text>guanosine(18) in tRNA + S-adenosyl-L-methionine = 2'-O-methylguanosine(18) in tRNA + S-adenosyl-L-homocysteine + H(+)</text>
        <dbReference type="Rhea" id="RHEA:20077"/>
        <dbReference type="Rhea" id="RHEA-COMP:10190"/>
        <dbReference type="Rhea" id="RHEA-COMP:10192"/>
        <dbReference type="ChEBI" id="CHEBI:15378"/>
        <dbReference type="ChEBI" id="CHEBI:57856"/>
        <dbReference type="ChEBI" id="CHEBI:59789"/>
        <dbReference type="ChEBI" id="CHEBI:74269"/>
        <dbReference type="ChEBI" id="CHEBI:74445"/>
        <dbReference type="EC" id="2.1.1.34"/>
    </reaction>
</comment>
<dbReference type="OrthoDB" id="9794400at2"/>
<keyword evidence="2 7" id="KW-0489">Methyltransferase</keyword>
<evidence type="ECO:0000259" key="8">
    <source>
        <dbReference type="Pfam" id="PF00588"/>
    </source>
</evidence>
<dbReference type="PANTHER" id="PTHR43453:SF1">
    <property type="entry name" value="TRNA_RRNA METHYLTRANSFERASE SPOU TYPE DOMAIN-CONTAINING PROTEIN"/>
    <property type="match status" value="1"/>
</dbReference>
<comment type="similarity">
    <text evidence="7">Belongs to the class IV-like SAM-binding methyltransferase superfamily. RNA methyltransferase TrmH family.</text>
</comment>
<dbReference type="AlphaFoldDB" id="A0A101J639"/>
<evidence type="ECO:0000256" key="3">
    <source>
        <dbReference type="ARBA" id="ARBA00022679"/>
    </source>
</evidence>
<dbReference type="Gene3D" id="3.40.1280.10">
    <property type="match status" value="1"/>
</dbReference>
<comment type="caution">
    <text evidence="7">Lacks conserved residue(s) required for the propagation of feature annotation.</text>
</comment>
<dbReference type="Pfam" id="PF00588">
    <property type="entry name" value="SpoU_methylase"/>
    <property type="match status" value="1"/>
</dbReference>
<organism evidence="10 11">
    <name type="scientific">Chlorobium limicola</name>
    <dbReference type="NCBI Taxonomy" id="1092"/>
    <lineage>
        <taxon>Bacteria</taxon>
        <taxon>Pseudomonadati</taxon>
        <taxon>Chlorobiota</taxon>
        <taxon>Chlorobiia</taxon>
        <taxon>Chlorobiales</taxon>
        <taxon>Chlorobiaceae</taxon>
        <taxon>Chlorobium/Pelodictyon group</taxon>
        <taxon>Chlorobium</taxon>
    </lineage>
</organism>
<feature type="binding site" evidence="7">
    <location>
        <position position="149"/>
    </location>
    <ligand>
        <name>S-adenosyl-L-methionine</name>
        <dbReference type="ChEBI" id="CHEBI:59789"/>
    </ligand>
</feature>
<evidence type="ECO:0000256" key="2">
    <source>
        <dbReference type="ARBA" id="ARBA00022603"/>
    </source>
</evidence>
<feature type="domain" description="RNA methyltransferase SpoU/TrmH type C-terminal" evidence="9">
    <location>
        <begin position="164"/>
        <end position="216"/>
    </location>
</feature>
<dbReference type="EC" id="2.1.1.34" evidence="7"/>
<comment type="function">
    <text evidence="7">Catalyzes the 2'-O methylation of guanosine at position 18 in tRNA.</text>
</comment>
<dbReference type="PANTHER" id="PTHR43453">
    <property type="entry name" value="RRNA METHYLASE-LIKE"/>
    <property type="match status" value="1"/>
</dbReference>
<feature type="domain" description="tRNA/rRNA methyltransferase SpoU type" evidence="8">
    <location>
        <begin position="21"/>
        <end position="159"/>
    </location>
</feature>
<dbReference type="InterPro" id="IPR029028">
    <property type="entry name" value="Alpha/beta_knot_MTases"/>
</dbReference>
<dbReference type="InterPro" id="IPR001537">
    <property type="entry name" value="SpoU_MeTrfase"/>
</dbReference>
<keyword evidence="1 7" id="KW-0820">tRNA-binding</keyword>
<dbReference type="RefSeq" id="WP_059139459.1">
    <property type="nucleotide sequence ID" value="NZ_LMBR01000215.1"/>
</dbReference>
<keyword evidence="6 7" id="KW-0694">RNA-binding</keyword>
<proteinExistence type="inferred from homology"/>
<dbReference type="HAMAP" id="MF_02060">
    <property type="entry name" value="tRNA_methyltr_TrmH"/>
    <property type="match status" value="1"/>
</dbReference>
<keyword evidence="4 7" id="KW-0949">S-adenosyl-L-methionine</keyword>
<evidence type="ECO:0000313" key="10">
    <source>
        <dbReference type="EMBL" id="KUL20898.1"/>
    </source>
</evidence>
<accession>A0A101J639</accession>